<keyword evidence="7" id="KW-0256">Endoplasmic reticulum</keyword>
<protein>
    <recommendedName>
        <fullName evidence="3 7">UDP-N-acetylglucosamine transferase subunit ALG13</fullName>
        <ecNumber evidence="2 7">2.4.1.141</ecNumber>
    </recommendedName>
    <alternativeName>
        <fullName evidence="5 7">Asparagine-linked glycosylation protein 13</fullName>
    </alternativeName>
</protein>
<evidence type="ECO:0000256" key="3">
    <source>
        <dbReference type="ARBA" id="ARBA00017468"/>
    </source>
</evidence>
<evidence type="ECO:0000313" key="9">
    <source>
        <dbReference type="EMBL" id="KAH6690503.1"/>
    </source>
</evidence>
<name>A0A9P8VEL6_9PEZI</name>
<comment type="caution">
    <text evidence="9">The sequence shown here is derived from an EMBL/GenBank/DDBJ whole genome shotgun (WGS) entry which is preliminary data.</text>
</comment>
<comment type="catalytic activity">
    <reaction evidence="6">
        <text>an N-acetyl-alpha-D-glucosaminyl-diphospho-di-trans,poly-cis-dolichol + UDP-N-acetyl-alpha-D-glucosamine = an N,N'-diacetylchitobiosyl-diphospho-di-trans,poly-cis-dolichol + UDP + H(+)</text>
        <dbReference type="Rhea" id="RHEA:23380"/>
        <dbReference type="Rhea" id="RHEA-COMP:19507"/>
        <dbReference type="Rhea" id="RHEA-COMP:19510"/>
        <dbReference type="ChEBI" id="CHEBI:15378"/>
        <dbReference type="ChEBI" id="CHEBI:57269"/>
        <dbReference type="ChEBI" id="CHEBI:57705"/>
        <dbReference type="ChEBI" id="CHEBI:58223"/>
        <dbReference type="ChEBI" id="CHEBI:58427"/>
        <dbReference type="EC" id="2.4.1.141"/>
    </reaction>
</comment>
<dbReference type="GO" id="GO:0004577">
    <property type="term" value="F:N-acetylglucosaminyldiphosphodolichol N-acetylglucosaminyltransferase activity"/>
    <property type="evidence" value="ECO:0007669"/>
    <property type="project" value="UniProtKB-EC"/>
</dbReference>
<dbReference type="PANTHER" id="PTHR47043">
    <property type="entry name" value="UDP-N-ACETYLGLUCOSAMINE TRANSFERASE SUBUNIT ALG13"/>
    <property type="match status" value="1"/>
</dbReference>
<evidence type="ECO:0000256" key="6">
    <source>
        <dbReference type="ARBA" id="ARBA00048184"/>
    </source>
</evidence>
<evidence type="ECO:0000256" key="4">
    <source>
        <dbReference type="ARBA" id="ARBA00024804"/>
    </source>
</evidence>
<dbReference type="PANTHER" id="PTHR47043:SF1">
    <property type="entry name" value="UDP-N-ACETYLGLUCOSAMINE TRANSFERASE SUBUNIT ALG13"/>
    <property type="match status" value="1"/>
</dbReference>
<evidence type="ECO:0000256" key="2">
    <source>
        <dbReference type="ARBA" id="ARBA00012614"/>
    </source>
</evidence>
<dbReference type="InterPro" id="IPR052474">
    <property type="entry name" value="UDP-GlcNAc_transferase"/>
</dbReference>
<comment type="similarity">
    <text evidence="7">Belongs to the glycosyltransferase 28 family.</text>
</comment>
<organism evidence="9 10">
    <name type="scientific">Plectosphaerella plurivora</name>
    <dbReference type="NCBI Taxonomy" id="936078"/>
    <lineage>
        <taxon>Eukaryota</taxon>
        <taxon>Fungi</taxon>
        <taxon>Dikarya</taxon>
        <taxon>Ascomycota</taxon>
        <taxon>Pezizomycotina</taxon>
        <taxon>Sordariomycetes</taxon>
        <taxon>Hypocreomycetidae</taxon>
        <taxon>Glomerellales</taxon>
        <taxon>Plectosphaerellaceae</taxon>
        <taxon>Plectosphaerella</taxon>
    </lineage>
</organism>
<keyword evidence="10" id="KW-1185">Reference proteome</keyword>
<gene>
    <name evidence="7" type="primary">ALG13</name>
    <name evidence="9" type="ORF">F5X68DRAFT_70544</name>
</gene>
<keyword evidence="7" id="KW-0328">Glycosyltransferase</keyword>
<evidence type="ECO:0000259" key="8">
    <source>
        <dbReference type="Pfam" id="PF04101"/>
    </source>
</evidence>
<dbReference type="SUPFAM" id="SSF53756">
    <property type="entry name" value="UDP-Glycosyltransferase/glycogen phosphorylase"/>
    <property type="match status" value="1"/>
</dbReference>
<dbReference type="InterPro" id="IPR007235">
    <property type="entry name" value="Glyco_trans_28_C"/>
</dbReference>
<evidence type="ECO:0000256" key="7">
    <source>
        <dbReference type="RuleBase" id="RU362128"/>
    </source>
</evidence>
<proteinExistence type="inferred from homology"/>
<sequence>MSAPTPALERHCLVTIGATAKFTQLLQEVLLPDFLNHLTTNGFTHLTLQCGKDLGQVRKDLLALDPRPAIQFSTFAFVDDLVPHMVRCRADPATGRAAGAVLAHAGTGTILDCLRVSAPLVVVPNPTLKDNHQEELAEEIQNQGYAIWGRLGQLVYGLEQLDLLVVESANQFKPHPVSQPKQVDVWSVAGAMMERVGNDLSSPAAELRKEEAAQMAMD</sequence>
<evidence type="ECO:0000256" key="1">
    <source>
        <dbReference type="ARBA" id="ARBA00011198"/>
    </source>
</evidence>
<evidence type="ECO:0000256" key="5">
    <source>
        <dbReference type="ARBA" id="ARBA00032061"/>
    </source>
</evidence>
<comment type="subcellular location">
    <subcellularLocation>
        <location evidence="7">Endoplasmic reticulum</location>
    </subcellularLocation>
</comment>
<keyword evidence="7" id="KW-0808">Transferase</keyword>
<dbReference type="EC" id="2.4.1.141" evidence="2 7"/>
<dbReference type="EMBL" id="JAGSXJ010000006">
    <property type="protein sequence ID" value="KAH6690503.1"/>
    <property type="molecule type" value="Genomic_DNA"/>
</dbReference>
<dbReference type="AlphaFoldDB" id="A0A9P8VEL6"/>
<comment type="function">
    <text evidence="4 7">Involved in protein N-glycosylation. Essential for the second step of the dolichol-linked oligosaccharide pathway.</text>
</comment>
<dbReference type="Proteomes" id="UP000770015">
    <property type="component" value="Unassembled WGS sequence"/>
</dbReference>
<evidence type="ECO:0000313" key="10">
    <source>
        <dbReference type="Proteomes" id="UP000770015"/>
    </source>
</evidence>
<dbReference type="Gene3D" id="3.40.50.2000">
    <property type="entry name" value="Glycogen Phosphorylase B"/>
    <property type="match status" value="1"/>
</dbReference>
<dbReference type="OrthoDB" id="20273at2759"/>
<dbReference type="Pfam" id="PF04101">
    <property type="entry name" value="Glyco_tran_28_C"/>
    <property type="match status" value="1"/>
</dbReference>
<feature type="domain" description="Glycosyl transferase family 28 C-terminal" evidence="8">
    <location>
        <begin position="12"/>
        <end position="150"/>
    </location>
</feature>
<dbReference type="GO" id="GO:0043541">
    <property type="term" value="C:UDP-N-acetylglucosamine transferase complex"/>
    <property type="evidence" value="ECO:0007669"/>
    <property type="project" value="TreeGrafter"/>
</dbReference>
<comment type="subunit">
    <text evidence="1 7">Heterodimer with ALG14 to form a functional enzyme.</text>
</comment>
<accession>A0A9P8VEL6</accession>
<dbReference type="GO" id="GO:0006488">
    <property type="term" value="P:dolichol-linked oligosaccharide biosynthetic process"/>
    <property type="evidence" value="ECO:0007669"/>
    <property type="project" value="TreeGrafter"/>
</dbReference>
<reference evidence="9" key="1">
    <citation type="journal article" date="2021" name="Nat. Commun.">
        <title>Genetic determinants of endophytism in the Arabidopsis root mycobiome.</title>
        <authorList>
            <person name="Mesny F."/>
            <person name="Miyauchi S."/>
            <person name="Thiergart T."/>
            <person name="Pickel B."/>
            <person name="Atanasova L."/>
            <person name="Karlsson M."/>
            <person name="Huettel B."/>
            <person name="Barry K.W."/>
            <person name="Haridas S."/>
            <person name="Chen C."/>
            <person name="Bauer D."/>
            <person name="Andreopoulos W."/>
            <person name="Pangilinan J."/>
            <person name="LaButti K."/>
            <person name="Riley R."/>
            <person name="Lipzen A."/>
            <person name="Clum A."/>
            <person name="Drula E."/>
            <person name="Henrissat B."/>
            <person name="Kohler A."/>
            <person name="Grigoriev I.V."/>
            <person name="Martin F.M."/>
            <person name="Hacquard S."/>
        </authorList>
    </citation>
    <scope>NUCLEOTIDE SEQUENCE</scope>
    <source>
        <strain evidence="9">MPI-SDFR-AT-0117</strain>
    </source>
</reference>